<keyword evidence="2" id="KW-1185">Reference proteome</keyword>
<dbReference type="KEGG" id="cga:Celgi_1406"/>
<accession>F8A3M2</accession>
<gene>
    <name evidence="1" type="ordered locus">Celgi_1406</name>
</gene>
<name>F8A3M2_CELGA</name>
<organism evidence="1 2">
    <name type="scientific">Cellulomonas gilvus (strain ATCC 13127 / NRRL B-14078)</name>
    <name type="common">Cellvibrio gilvus</name>
    <dbReference type="NCBI Taxonomy" id="593907"/>
    <lineage>
        <taxon>Bacteria</taxon>
        <taxon>Bacillati</taxon>
        <taxon>Actinomycetota</taxon>
        <taxon>Actinomycetes</taxon>
        <taxon>Micrococcales</taxon>
        <taxon>Cellulomonadaceae</taxon>
        <taxon>Cellulomonas</taxon>
    </lineage>
</organism>
<protein>
    <submittedName>
        <fullName evidence="1">Uncharacterized protein</fullName>
    </submittedName>
</protein>
<dbReference type="STRING" id="593907.Celgi_1406"/>
<evidence type="ECO:0000313" key="2">
    <source>
        <dbReference type="Proteomes" id="UP000000485"/>
    </source>
</evidence>
<dbReference type="Proteomes" id="UP000000485">
    <property type="component" value="Chromosome"/>
</dbReference>
<dbReference type="HOGENOM" id="CLU_3078056_0_0_11"/>
<dbReference type="EMBL" id="CP002665">
    <property type="protein sequence ID" value="AEI11925.1"/>
    <property type="molecule type" value="Genomic_DNA"/>
</dbReference>
<dbReference type="AlphaFoldDB" id="F8A3M2"/>
<proteinExistence type="predicted"/>
<reference evidence="2" key="1">
    <citation type="submission" date="2011-04" db="EMBL/GenBank/DDBJ databases">
        <title>Complete sequence of Cellvibrio gilvus ATCC 13127.</title>
        <authorList>
            <person name="Lucas S."/>
            <person name="Han J."/>
            <person name="Lapidus A."/>
            <person name="Cheng J.-F."/>
            <person name="Goodwin L."/>
            <person name="Pitluck S."/>
            <person name="Peters L."/>
            <person name="Munk A."/>
            <person name="Detter J.C."/>
            <person name="Han C."/>
            <person name="Tapia R."/>
            <person name="Land M."/>
            <person name="Hauser L."/>
            <person name="Kyrpides N."/>
            <person name="Ivanova N."/>
            <person name="Ovchinnikova G."/>
            <person name="Pagani I."/>
            <person name="Mead D."/>
            <person name="Brumm P."/>
            <person name="Woyke T."/>
        </authorList>
    </citation>
    <scope>NUCLEOTIDE SEQUENCE [LARGE SCALE GENOMIC DNA]</scope>
    <source>
        <strain evidence="2">ATCC 13127 / NRRL B-14078</strain>
    </source>
</reference>
<evidence type="ECO:0000313" key="1">
    <source>
        <dbReference type="EMBL" id="AEI11925.1"/>
    </source>
</evidence>
<sequence precursor="true">MILAVAIVVLMVLVVPLVRVVRADGLGHRAPARADWAAGTTVEIARSVAAHR</sequence>